<evidence type="ECO:0000313" key="4">
    <source>
        <dbReference type="Proteomes" id="UP000187085"/>
    </source>
</evidence>
<accession>A0A1R1LA53</accession>
<evidence type="ECO:0000256" key="2">
    <source>
        <dbReference type="SAM" id="Phobius"/>
    </source>
</evidence>
<evidence type="ECO:0000313" key="3">
    <source>
        <dbReference type="EMBL" id="OMH24383.1"/>
    </source>
</evidence>
<feature type="compositionally biased region" description="Basic and acidic residues" evidence="1">
    <location>
        <begin position="88"/>
        <end position="104"/>
    </location>
</feature>
<dbReference type="EMBL" id="MRDE01000058">
    <property type="protein sequence ID" value="OMH24383.1"/>
    <property type="molecule type" value="Genomic_DNA"/>
</dbReference>
<dbReference type="Proteomes" id="UP000187085">
    <property type="component" value="Unassembled WGS sequence"/>
</dbReference>
<dbReference type="OrthoDB" id="9801223at2"/>
<keyword evidence="2" id="KW-0472">Membrane</keyword>
<protein>
    <submittedName>
        <fullName evidence="3">Uncharacterized protein</fullName>
    </submittedName>
</protein>
<sequence>MITLGYAAGIPAGLWGTIVDLTVTYPGMLLAVPLPRRSRAPTRATPSTVGAVQVQVTVAGREDHRGPSATVTSRGYIGSLQAAGTRPTCERRRYPPRSPWRDRM</sequence>
<gene>
    <name evidence="3" type="ORF">BKD30_08695</name>
</gene>
<keyword evidence="2" id="KW-1133">Transmembrane helix</keyword>
<evidence type="ECO:0000256" key="1">
    <source>
        <dbReference type="SAM" id="MobiDB-lite"/>
    </source>
</evidence>
<dbReference type="AlphaFoldDB" id="A0A1R1LA53"/>
<feature type="region of interest" description="Disordered" evidence="1">
    <location>
        <begin position="81"/>
        <end position="104"/>
    </location>
</feature>
<comment type="caution">
    <text evidence="3">The sequence shown here is derived from an EMBL/GenBank/DDBJ whole genome shotgun (WGS) entry which is preliminary data.</text>
</comment>
<proteinExistence type="predicted"/>
<dbReference type="STRING" id="554083.BKD30_08695"/>
<name>A0A1R1LA53_9MICC</name>
<keyword evidence="4" id="KW-1185">Reference proteome</keyword>
<feature type="transmembrane region" description="Helical" evidence="2">
    <location>
        <begin position="12"/>
        <end position="34"/>
    </location>
</feature>
<dbReference type="RefSeq" id="WP_076704040.1">
    <property type="nucleotide sequence ID" value="NZ_MRDE01000058.1"/>
</dbReference>
<organism evidence="3 4">
    <name type="scientific">Tersicoccus phoenicis</name>
    <dbReference type="NCBI Taxonomy" id="554083"/>
    <lineage>
        <taxon>Bacteria</taxon>
        <taxon>Bacillati</taxon>
        <taxon>Actinomycetota</taxon>
        <taxon>Actinomycetes</taxon>
        <taxon>Micrococcales</taxon>
        <taxon>Micrococcaceae</taxon>
        <taxon>Tersicoccus</taxon>
    </lineage>
</organism>
<reference evidence="3 4" key="1">
    <citation type="submission" date="2016-12" db="EMBL/GenBank/DDBJ databases">
        <title>Draft genome of Tersicoccus phoenicis 1P05MA.</title>
        <authorList>
            <person name="Nakajima Y."/>
            <person name="Yoshizawa S."/>
            <person name="Nakamura K."/>
            <person name="Ogura Y."/>
            <person name="Hayashi T."/>
            <person name="Kogure K."/>
        </authorList>
    </citation>
    <scope>NUCLEOTIDE SEQUENCE [LARGE SCALE GENOMIC DNA]</scope>
    <source>
        <strain evidence="3 4">1p05MA</strain>
    </source>
</reference>
<keyword evidence="2" id="KW-0812">Transmembrane</keyword>